<accession>A0A857J267</accession>
<dbReference type="Gene3D" id="3.40.630.10">
    <property type="entry name" value="Zn peptidases"/>
    <property type="match status" value="1"/>
</dbReference>
<protein>
    <submittedName>
        <fullName evidence="4">Peptidase M14</fullName>
    </submittedName>
</protein>
<sequence>MPSSHDLPDASAATNRPPRLALAGPLTLTLLLAACQSTPLPTWQNTQPSAPGYRAPPAQVMPPAAPPVVDMAPGVQVTPVRPLDAVDPGLAPTPAPAPAEPFVQTEVPPYGPAVAARFPAPTVRYATPGLADGRNTFSSSAEIHAWLTGLGSATGRGNEIRAGVVSIGNSQRGEPLEALVLTRSANTEPSTLLADGRPTVLLIGQQRGDEPAGAEALLVLAREAAAGLLQPLLGRINIVIVPRANPDGAAAGSAATADGTDLARDHLVLRTPEARAIAHLVRDYRPLVMADAREYPVTRAFAEKFGAVQRADVLLQYATPGNEPEFVTKAAEEWLRRPVSAALERSGLSQDWYFHAALDPADRSLTMGDALPGDLRNAEGLKNVVSLLVATRGQGLGRMHLQRRVHSQVVALSAVLQGAATKADELRQLREFVDRDVASQACRTDAAVEVLPTTQRRKVTLLDPETGVDRPTDFDWNSYLIPRTVHSRRKPCGYWLDASASGAIDRLRDAGVQVMRVAEPSSLLMDSYRETARRDDTDRGTVLVDVSVSRALADVPQGSFYIPLSQPLGNFIFAALEPDGPDSLFARRVIPKLESVGRVANLPTLRLEEY</sequence>
<dbReference type="RefSeq" id="WP_160550747.1">
    <property type="nucleotide sequence ID" value="NZ_CP047650.1"/>
</dbReference>
<evidence type="ECO:0000313" key="4">
    <source>
        <dbReference type="EMBL" id="QHI97229.1"/>
    </source>
</evidence>
<dbReference type="EMBL" id="CP047650">
    <property type="protein sequence ID" value="QHI97229.1"/>
    <property type="molecule type" value="Genomic_DNA"/>
</dbReference>
<reference evidence="4 5" key="1">
    <citation type="submission" date="2020-01" db="EMBL/GenBank/DDBJ databases">
        <title>Genome sequencing of strain KACC 21265.</title>
        <authorList>
            <person name="Heo J."/>
            <person name="Kim S.-J."/>
            <person name="Kim J.-S."/>
            <person name="Hong S.-B."/>
            <person name="Kwon S.-W."/>
        </authorList>
    </citation>
    <scope>NUCLEOTIDE SEQUENCE [LARGE SCALE GENOMIC DNA]</scope>
    <source>
        <strain evidence="4 5">KACC 21265</strain>
    </source>
</reference>
<comment type="similarity">
    <text evidence="1">Belongs to the peptidase M14 family.</text>
</comment>
<dbReference type="GO" id="GO:0008270">
    <property type="term" value="F:zinc ion binding"/>
    <property type="evidence" value="ECO:0007669"/>
    <property type="project" value="InterPro"/>
</dbReference>
<dbReference type="KEGG" id="xyk:GT347_04095"/>
<dbReference type="Pfam" id="PF00246">
    <property type="entry name" value="Peptidase_M14"/>
    <property type="match status" value="1"/>
</dbReference>
<dbReference type="AlphaFoldDB" id="A0A857J267"/>
<keyword evidence="5" id="KW-1185">Reference proteome</keyword>
<feature type="domain" description="Peptidase M14" evidence="3">
    <location>
        <begin position="133"/>
        <end position="388"/>
    </location>
</feature>
<dbReference type="Proteomes" id="UP000464787">
    <property type="component" value="Chromosome"/>
</dbReference>
<dbReference type="InterPro" id="IPR000834">
    <property type="entry name" value="Peptidase_M14"/>
</dbReference>
<dbReference type="SUPFAM" id="SSF53187">
    <property type="entry name" value="Zn-dependent exopeptidases"/>
    <property type="match status" value="1"/>
</dbReference>
<evidence type="ECO:0000256" key="1">
    <source>
        <dbReference type="PROSITE-ProRule" id="PRU01379"/>
    </source>
</evidence>
<proteinExistence type="inferred from homology"/>
<evidence type="ECO:0000313" key="5">
    <source>
        <dbReference type="Proteomes" id="UP000464787"/>
    </source>
</evidence>
<comment type="caution">
    <text evidence="1">Lacks conserved residue(s) required for the propagation of feature annotation.</text>
</comment>
<name>A0A857J267_9BURK</name>
<gene>
    <name evidence="4" type="ORF">GT347_04095</name>
</gene>
<dbReference type="PROSITE" id="PS52035">
    <property type="entry name" value="PEPTIDASE_M14"/>
    <property type="match status" value="1"/>
</dbReference>
<evidence type="ECO:0000259" key="3">
    <source>
        <dbReference type="PROSITE" id="PS52035"/>
    </source>
</evidence>
<feature type="region of interest" description="Disordered" evidence="2">
    <location>
        <begin position="42"/>
        <end position="65"/>
    </location>
</feature>
<organism evidence="4 5">
    <name type="scientific">Xylophilus rhododendri</name>
    <dbReference type="NCBI Taxonomy" id="2697032"/>
    <lineage>
        <taxon>Bacteria</taxon>
        <taxon>Pseudomonadati</taxon>
        <taxon>Pseudomonadota</taxon>
        <taxon>Betaproteobacteria</taxon>
        <taxon>Burkholderiales</taxon>
        <taxon>Xylophilus</taxon>
    </lineage>
</organism>
<evidence type="ECO:0000256" key="2">
    <source>
        <dbReference type="SAM" id="MobiDB-lite"/>
    </source>
</evidence>
<dbReference type="GO" id="GO:0006508">
    <property type="term" value="P:proteolysis"/>
    <property type="evidence" value="ECO:0007669"/>
    <property type="project" value="InterPro"/>
</dbReference>
<dbReference type="GO" id="GO:0004181">
    <property type="term" value="F:metallocarboxypeptidase activity"/>
    <property type="evidence" value="ECO:0007669"/>
    <property type="project" value="InterPro"/>
</dbReference>